<proteinExistence type="inferred from homology"/>
<evidence type="ECO:0000256" key="4">
    <source>
        <dbReference type="ARBA" id="ARBA00012729"/>
    </source>
</evidence>
<gene>
    <name evidence="13" type="ORF">PCL_00453</name>
</gene>
<dbReference type="PROSITE" id="PS51910">
    <property type="entry name" value="GH18_2"/>
    <property type="match status" value="1"/>
</dbReference>
<dbReference type="Gene3D" id="3.10.50.10">
    <property type="match status" value="1"/>
</dbReference>
<dbReference type="SMART" id="SM00636">
    <property type="entry name" value="Glyco_18"/>
    <property type="match status" value="1"/>
</dbReference>
<organism evidence="13 14">
    <name type="scientific">Purpureocillium lilacinum</name>
    <name type="common">Paecilomyces lilacinus</name>
    <dbReference type="NCBI Taxonomy" id="33203"/>
    <lineage>
        <taxon>Eukaryota</taxon>
        <taxon>Fungi</taxon>
        <taxon>Dikarya</taxon>
        <taxon>Ascomycota</taxon>
        <taxon>Pezizomycotina</taxon>
        <taxon>Sordariomycetes</taxon>
        <taxon>Hypocreomycetidae</taxon>
        <taxon>Hypocreales</taxon>
        <taxon>Ophiocordycipitaceae</taxon>
        <taxon>Purpureocillium</taxon>
    </lineage>
</organism>
<evidence type="ECO:0000259" key="12">
    <source>
        <dbReference type="PROSITE" id="PS51910"/>
    </source>
</evidence>
<evidence type="ECO:0000313" key="13">
    <source>
        <dbReference type="EMBL" id="PWI64013.1"/>
    </source>
</evidence>
<dbReference type="GO" id="GO:0005576">
    <property type="term" value="C:extracellular region"/>
    <property type="evidence" value="ECO:0007669"/>
    <property type="project" value="UniProtKB-SubCell"/>
</dbReference>
<dbReference type="InterPro" id="IPR001223">
    <property type="entry name" value="Glyco_hydro18_cat"/>
</dbReference>
<evidence type="ECO:0000256" key="11">
    <source>
        <dbReference type="RuleBase" id="RU000489"/>
    </source>
</evidence>
<evidence type="ECO:0000256" key="10">
    <source>
        <dbReference type="ARBA" id="ARBA00023326"/>
    </source>
</evidence>
<dbReference type="InterPro" id="IPR050314">
    <property type="entry name" value="Glycosyl_Hydrlase_18"/>
</dbReference>
<dbReference type="InterPro" id="IPR017853">
    <property type="entry name" value="GH"/>
</dbReference>
<dbReference type="PROSITE" id="PS01095">
    <property type="entry name" value="GH18_1"/>
    <property type="match status" value="1"/>
</dbReference>
<evidence type="ECO:0000256" key="7">
    <source>
        <dbReference type="ARBA" id="ARBA00023024"/>
    </source>
</evidence>
<dbReference type="GO" id="GO:0000272">
    <property type="term" value="P:polysaccharide catabolic process"/>
    <property type="evidence" value="ECO:0007669"/>
    <property type="project" value="UniProtKB-KW"/>
</dbReference>
<dbReference type="Pfam" id="PF00704">
    <property type="entry name" value="Glyco_hydro_18"/>
    <property type="match status" value="1"/>
</dbReference>
<feature type="domain" description="GH18" evidence="12">
    <location>
        <begin position="1"/>
        <end position="339"/>
    </location>
</feature>
<dbReference type="EMBL" id="LCWV01000118">
    <property type="protein sequence ID" value="PWI64013.1"/>
    <property type="molecule type" value="Genomic_DNA"/>
</dbReference>
<keyword evidence="5" id="KW-0964">Secreted</keyword>
<keyword evidence="10" id="KW-0624">Polysaccharide degradation</keyword>
<dbReference type="PANTHER" id="PTHR11177:SF397">
    <property type="entry name" value="CHITINASE"/>
    <property type="match status" value="1"/>
</dbReference>
<comment type="caution">
    <text evidence="13">The sequence shown here is derived from an EMBL/GenBank/DDBJ whole genome shotgun (WGS) entry which is preliminary data.</text>
</comment>
<accession>A0A2U3DP37</accession>
<keyword evidence="6 11" id="KW-0378">Hydrolase</keyword>
<comment type="similarity">
    <text evidence="3">Belongs to the glycosyl hydrolase 18 family. Chitinase class V subfamily.</text>
</comment>
<dbReference type="InterPro" id="IPR029070">
    <property type="entry name" value="Chitinase_insertion_sf"/>
</dbReference>
<evidence type="ECO:0000256" key="3">
    <source>
        <dbReference type="ARBA" id="ARBA00008682"/>
    </source>
</evidence>
<evidence type="ECO:0000256" key="6">
    <source>
        <dbReference type="ARBA" id="ARBA00022801"/>
    </source>
</evidence>
<protein>
    <recommendedName>
        <fullName evidence="4">chitinase</fullName>
        <ecNumber evidence="4">3.2.1.14</ecNumber>
    </recommendedName>
</protein>
<dbReference type="InterPro" id="IPR011583">
    <property type="entry name" value="Chitinase_II/V-like_cat"/>
</dbReference>
<name>A0A2U3DP37_PURLI</name>
<evidence type="ECO:0000256" key="1">
    <source>
        <dbReference type="ARBA" id="ARBA00000822"/>
    </source>
</evidence>
<evidence type="ECO:0000313" key="14">
    <source>
        <dbReference type="Proteomes" id="UP000245956"/>
    </source>
</evidence>
<evidence type="ECO:0000256" key="5">
    <source>
        <dbReference type="ARBA" id="ARBA00022525"/>
    </source>
</evidence>
<evidence type="ECO:0000256" key="8">
    <source>
        <dbReference type="ARBA" id="ARBA00023277"/>
    </source>
</evidence>
<comment type="catalytic activity">
    <reaction evidence="1">
        <text>Random endo-hydrolysis of N-acetyl-beta-D-glucosaminide (1-&gt;4)-beta-linkages in chitin and chitodextrins.</text>
        <dbReference type="EC" id="3.2.1.14"/>
    </reaction>
</comment>
<dbReference type="GO" id="GO:0008843">
    <property type="term" value="F:endochitinase activity"/>
    <property type="evidence" value="ECO:0007669"/>
    <property type="project" value="UniProtKB-EC"/>
</dbReference>
<dbReference type="Gene3D" id="3.20.20.80">
    <property type="entry name" value="Glycosidases"/>
    <property type="match status" value="1"/>
</dbReference>
<keyword evidence="7" id="KW-0146">Chitin degradation</keyword>
<dbReference type="EC" id="3.2.1.14" evidence="4"/>
<dbReference type="PANTHER" id="PTHR11177">
    <property type="entry name" value="CHITINASE"/>
    <property type="match status" value="1"/>
</dbReference>
<keyword evidence="8" id="KW-0119">Carbohydrate metabolism</keyword>
<dbReference type="GO" id="GO:0006032">
    <property type="term" value="P:chitin catabolic process"/>
    <property type="evidence" value="ECO:0007669"/>
    <property type="project" value="UniProtKB-KW"/>
</dbReference>
<keyword evidence="9 11" id="KW-0326">Glycosidase</keyword>
<dbReference type="Proteomes" id="UP000245956">
    <property type="component" value="Unassembled WGS sequence"/>
</dbReference>
<reference evidence="13 14" key="1">
    <citation type="journal article" date="2016" name="Front. Microbiol.">
        <title>Genome and transcriptome sequences reveal the specific parasitism of the nematophagous Purpureocillium lilacinum 36-1.</title>
        <authorList>
            <person name="Xie J."/>
            <person name="Li S."/>
            <person name="Mo C."/>
            <person name="Xiao X."/>
            <person name="Peng D."/>
            <person name="Wang G."/>
            <person name="Xiao Y."/>
        </authorList>
    </citation>
    <scope>NUCLEOTIDE SEQUENCE [LARGE SCALE GENOMIC DNA]</scope>
    <source>
        <strain evidence="13 14">36-1</strain>
    </source>
</reference>
<dbReference type="GO" id="GO:0008061">
    <property type="term" value="F:chitin binding"/>
    <property type="evidence" value="ECO:0007669"/>
    <property type="project" value="InterPro"/>
</dbReference>
<evidence type="ECO:0000256" key="2">
    <source>
        <dbReference type="ARBA" id="ARBA00004613"/>
    </source>
</evidence>
<comment type="subcellular location">
    <subcellularLocation>
        <location evidence="2">Secreted</location>
    </subcellularLocation>
</comment>
<dbReference type="InterPro" id="IPR001579">
    <property type="entry name" value="Glyco_hydro_18_chit_AS"/>
</dbReference>
<evidence type="ECO:0000256" key="9">
    <source>
        <dbReference type="ARBA" id="ARBA00023295"/>
    </source>
</evidence>
<sequence length="1383" mass="153876">MLTHLNVAFAYITQDFAITNMDGVSLETYRNIGNLKSRNPNLKIVISLGGWAFSDPGSWRNVFPAMVSSKENRAAFIQNLLGFLSEYGYDGVDLDWEYPGAEDRGGSKTDANNYVALLKELREAINRSGRSYIVTFTAPTSYWYLRNFDIKGMEPYVDWINVMSYDLHGVWDKSNPIGNHVLAHTNLTEISLAFDLYWALHFTEEHLLLSLRLAGGQDAYSVAQVTLGNAPAHPAFSRIEVKHAERYELLQTRILQGNTEIQDLLRKTGADSYLDEEAAVRYLVYGEGSWISFDDDVTFQAKIDWANELGLSGLMIWAVDLDDSKLTALRAVTNSEAQDEIPFSLVDLKYLFPQEDLPAPGTKPSYGLITFGSAGDMSDPSPGSGPFGFLLIASDSHAITSLRRRGGESEPLTFLDCPSEVQNQPKTKVQKARVACFSQNLKGCFGIVENGVEGTIVEMPDNCGKNSFARAISLELSADQYIPAEYSAQGLTSAVYDFTFDRNLGLMRRDTNNTRIRLDYSNAQNYWDAIVDSPGIQSRHVGTLEERFFAPDKAEWTKKGLDFEFDTSNGETIQKDIGTPLFWQTVDDCDVSGSEFSEGVGVYVDGTIDAKLFYGFSLIANLRDRELGGYELDVTEAHGFLKTTGQTDLTYGIGGVGNIDISRAGKGNPAFYEQPEVHVGGMGQISPGASVWVTPYYKVIYQLATINGSTGGPSLQTGAAQFNGRMSSRVITDLGNFQVNFPTDKEPPQEMYNDKRHKNRIAIPGDNILYGSSAVGGQVAIGTFVNFGLKIDISFFGVPVPDPKLEVIYNTMGKFAFYPGDVALTCRRFHRDVLGWEQPTYWPTLAADEQVPSDGKVCYKASKNPAKRSSGLSRQNHHGYSDSIFNDTLPTNSVKAGPFRDRLESRQTDGSPVFPGWGYDIDKAVQPSTYFGTGNGLGAFDGLNPKFSCSDCIGCDLQQPHPCCGCVCMDCRWGTSDIPGGTLHTGWPGSALMSKRQEIDAVEHLHNDSLNHLFHRGPGVATMSPKKLRVCEVDYEPHSPYRYPSFPQDASWPWENIQRNKWDPISRYWGNSSSACQNWGVSNSNPADTRFVQDSLGVVHQVRADYETEHVFEGQLISDFFDKWLDEGAIRNQRPIPSNKSPKIPCSWSETWVTDVGSPAWPWQLRGRNEPTLIAVLAAELGCLDKLDRLSILLKRPNMKKGNLFTGINTVDPAMYSTMNEDEQLQEVKELGLIFNYMNSQAIWDKFCLSYEGIHDRLGEFDTWYSLHGQGVAVPSLQGEWKKYIRVVLDSAVLRSRAEFDLMYSNRRQDAEHYSRLTTTLHIGIACSVNKVMIMYIRILIPDDDACLEVRIPQLTGVILSQARTYLPVLSFTADGRDAASAL</sequence>
<dbReference type="SUPFAM" id="SSF51445">
    <property type="entry name" value="(Trans)glycosidases"/>
    <property type="match status" value="1"/>
</dbReference>